<dbReference type="RefSeq" id="XP_007331674.1">
    <property type="nucleotide sequence ID" value="XM_007331612.1"/>
</dbReference>
<organism evidence="1 2">
    <name type="scientific">Agaricus bisporus var. burnettii (strain JB137-S8 / ATCC MYA-4627 / FGSC 10392)</name>
    <name type="common">White button mushroom</name>
    <dbReference type="NCBI Taxonomy" id="597362"/>
    <lineage>
        <taxon>Eukaryota</taxon>
        <taxon>Fungi</taxon>
        <taxon>Dikarya</taxon>
        <taxon>Basidiomycota</taxon>
        <taxon>Agaricomycotina</taxon>
        <taxon>Agaricomycetes</taxon>
        <taxon>Agaricomycetidae</taxon>
        <taxon>Agaricales</taxon>
        <taxon>Agaricineae</taxon>
        <taxon>Agaricaceae</taxon>
        <taxon>Agaricus</taxon>
    </lineage>
</organism>
<dbReference type="OMA" id="DEICCHL"/>
<dbReference type="HOGENOM" id="CLU_054404_1_0_1"/>
<dbReference type="InParanoid" id="K5X3U1"/>
<accession>K5X3U1</accession>
<evidence type="ECO:0000313" key="1">
    <source>
        <dbReference type="EMBL" id="EKM77848.1"/>
    </source>
</evidence>
<sequence>MPTGLTASLASIGLMVFAWRYKHLRWVQTHSFTSSLYWTIRSSFFHHPITPDFKIWDEGDPNQYEKWVKERGRTVSIWEFLAPYFAERGYTMYVREDLANPLASRYPASKMIRPSKLAYPYAQCTCTREGDFRVAIISHRVWAARDREGRDVMIKVISGAVPTNELKALQLLQSEPLRSDPRNHVIPVIEFIEFDRQTFVVMPRWSDIADSDFSTVGEVVRYTRIFFERYHSPEHEHDVLMPSLRHPQYYTGYHGPQRRYAFIDLEGAELPTADGAPSPGFEECRRRDIVWLAHALEIHLRCIKHVVPRIDEFLATMSRDQWENLPAATTVLSHFDEICCHLSSEELNIPLKAYRWDRGLFNSFLQRIGLTSIVGHFSYRETPPSYGYEESLFLFRNGFAQTQSHCTLLKAHRTLQHH</sequence>
<dbReference type="OrthoDB" id="5987198at2759"/>
<dbReference type="Proteomes" id="UP000008493">
    <property type="component" value="Unassembled WGS sequence"/>
</dbReference>
<evidence type="ECO:0000313" key="2">
    <source>
        <dbReference type="Proteomes" id="UP000008493"/>
    </source>
</evidence>
<gene>
    <name evidence="1" type="ORF">AGABI1DRAFT_130121</name>
</gene>
<name>K5X3U1_AGABU</name>
<dbReference type="AlphaFoldDB" id="K5X3U1"/>
<dbReference type="eggNOG" id="ENOG502STXN">
    <property type="taxonomic scope" value="Eukaryota"/>
</dbReference>
<keyword evidence="2" id="KW-1185">Reference proteome</keyword>
<protein>
    <submittedName>
        <fullName evidence="1">Uncharacterized protein</fullName>
    </submittedName>
</protein>
<dbReference type="EMBL" id="JH971394">
    <property type="protein sequence ID" value="EKM77848.1"/>
    <property type="molecule type" value="Genomic_DNA"/>
</dbReference>
<reference evidence="2" key="1">
    <citation type="journal article" date="2012" name="Proc. Natl. Acad. Sci. U.S.A.">
        <title>Genome sequence of the button mushroom Agaricus bisporus reveals mechanisms governing adaptation to a humic-rich ecological niche.</title>
        <authorList>
            <person name="Morin E."/>
            <person name="Kohler A."/>
            <person name="Baker A.R."/>
            <person name="Foulongne-Oriol M."/>
            <person name="Lombard V."/>
            <person name="Nagy L.G."/>
            <person name="Ohm R.A."/>
            <person name="Patyshakuliyeva A."/>
            <person name="Brun A."/>
            <person name="Aerts A.L."/>
            <person name="Bailey A.M."/>
            <person name="Billette C."/>
            <person name="Coutinho P.M."/>
            <person name="Deakin G."/>
            <person name="Doddapaneni H."/>
            <person name="Floudas D."/>
            <person name="Grimwood J."/>
            <person name="Hilden K."/>
            <person name="Kuees U."/>
            <person name="LaButti K.M."/>
            <person name="Lapidus A."/>
            <person name="Lindquist E.A."/>
            <person name="Lucas S.M."/>
            <person name="Murat C."/>
            <person name="Riley R.W."/>
            <person name="Salamov A.A."/>
            <person name="Schmutz J."/>
            <person name="Subramanian V."/>
            <person name="Woesten H.A.B."/>
            <person name="Xu J."/>
            <person name="Eastwood D.C."/>
            <person name="Foster G.D."/>
            <person name="Sonnenberg A.S."/>
            <person name="Cullen D."/>
            <person name="de Vries R.P."/>
            <person name="Lundell T."/>
            <person name="Hibbett D.S."/>
            <person name="Henrissat B."/>
            <person name="Burton K.S."/>
            <person name="Kerrigan R.W."/>
            <person name="Challen M.P."/>
            <person name="Grigoriev I.V."/>
            <person name="Martin F."/>
        </authorList>
    </citation>
    <scope>NUCLEOTIDE SEQUENCE [LARGE SCALE GENOMIC DNA]</scope>
    <source>
        <strain evidence="2">JB137-S8 / ATCC MYA-4627 / FGSC 10392</strain>
    </source>
</reference>
<dbReference type="GeneID" id="18827153"/>
<proteinExistence type="predicted"/>
<dbReference type="KEGG" id="abp:AGABI1DRAFT130121"/>